<dbReference type="InterPro" id="IPR043128">
    <property type="entry name" value="Rev_trsase/Diguanyl_cyclase"/>
</dbReference>
<dbReference type="InterPro" id="IPR000700">
    <property type="entry name" value="PAS-assoc_C"/>
</dbReference>
<dbReference type="SUPFAM" id="SSF141868">
    <property type="entry name" value="EAL domain-like"/>
    <property type="match status" value="1"/>
</dbReference>
<dbReference type="InterPro" id="IPR035965">
    <property type="entry name" value="PAS-like_dom_sf"/>
</dbReference>
<dbReference type="CDD" id="cd01948">
    <property type="entry name" value="EAL"/>
    <property type="match status" value="1"/>
</dbReference>
<feature type="transmembrane region" description="Helical" evidence="1">
    <location>
        <begin position="17"/>
        <end position="36"/>
    </location>
</feature>
<dbReference type="PROSITE" id="PS50113">
    <property type="entry name" value="PAC"/>
    <property type="match status" value="1"/>
</dbReference>
<dbReference type="SMART" id="SM00052">
    <property type="entry name" value="EAL"/>
    <property type="match status" value="1"/>
</dbReference>
<name>A0A917QHJ2_9HYPH</name>
<dbReference type="PROSITE" id="PS50883">
    <property type="entry name" value="EAL"/>
    <property type="match status" value="1"/>
</dbReference>
<feature type="domain" description="EAL" evidence="4">
    <location>
        <begin position="773"/>
        <end position="1023"/>
    </location>
</feature>
<feature type="domain" description="GGDEF" evidence="5">
    <location>
        <begin position="630"/>
        <end position="764"/>
    </location>
</feature>
<dbReference type="InterPro" id="IPR052155">
    <property type="entry name" value="Biofilm_reg_signaling"/>
</dbReference>
<dbReference type="InterPro" id="IPR000160">
    <property type="entry name" value="GGDEF_dom"/>
</dbReference>
<evidence type="ECO:0000259" key="5">
    <source>
        <dbReference type="PROSITE" id="PS50887"/>
    </source>
</evidence>
<dbReference type="Pfam" id="PF00990">
    <property type="entry name" value="GGDEF"/>
    <property type="match status" value="1"/>
</dbReference>
<feature type="domain" description="PAC" evidence="3">
    <location>
        <begin position="292"/>
        <end position="346"/>
    </location>
</feature>
<gene>
    <name evidence="6" type="ORF">GCM10011322_42680</name>
</gene>
<keyword evidence="1" id="KW-0472">Membrane</keyword>
<keyword evidence="7" id="KW-1185">Reference proteome</keyword>
<dbReference type="InterPro" id="IPR001633">
    <property type="entry name" value="EAL_dom"/>
</dbReference>
<keyword evidence="1" id="KW-1133">Transmembrane helix</keyword>
<evidence type="ECO:0000313" key="7">
    <source>
        <dbReference type="Proteomes" id="UP000600449"/>
    </source>
</evidence>
<dbReference type="NCBIfam" id="TIGR00254">
    <property type="entry name" value="GGDEF"/>
    <property type="match status" value="1"/>
</dbReference>
<organism evidence="6 7">
    <name type="scientific">Salinarimonas ramus</name>
    <dbReference type="NCBI Taxonomy" id="690164"/>
    <lineage>
        <taxon>Bacteria</taxon>
        <taxon>Pseudomonadati</taxon>
        <taxon>Pseudomonadota</taxon>
        <taxon>Alphaproteobacteria</taxon>
        <taxon>Hyphomicrobiales</taxon>
        <taxon>Salinarimonadaceae</taxon>
        <taxon>Salinarimonas</taxon>
    </lineage>
</organism>
<evidence type="ECO:0008006" key="8">
    <source>
        <dbReference type="Google" id="ProtNLM"/>
    </source>
</evidence>
<dbReference type="Pfam" id="PF00563">
    <property type="entry name" value="EAL"/>
    <property type="match status" value="1"/>
</dbReference>
<dbReference type="Proteomes" id="UP000600449">
    <property type="component" value="Unassembled WGS sequence"/>
</dbReference>
<dbReference type="RefSeq" id="WP_188915303.1">
    <property type="nucleotide sequence ID" value="NZ_BMMF01000015.1"/>
</dbReference>
<dbReference type="CDD" id="cd01949">
    <property type="entry name" value="GGDEF"/>
    <property type="match status" value="1"/>
</dbReference>
<dbReference type="SMART" id="SM00267">
    <property type="entry name" value="GGDEF"/>
    <property type="match status" value="1"/>
</dbReference>
<dbReference type="PANTHER" id="PTHR44757:SF2">
    <property type="entry name" value="BIOFILM ARCHITECTURE MAINTENANCE PROTEIN MBAA"/>
    <property type="match status" value="1"/>
</dbReference>
<dbReference type="EMBL" id="BMMF01000015">
    <property type="protein sequence ID" value="GGK51063.1"/>
    <property type="molecule type" value="Genomic_DNA"/>
</dbReference>
<dbReference type="InterPro" id="IPR035919">
    <property type="entry name" value="EAL_sf"/>
</dbReference>
<sequence>MEDERRAIPASEAGRDVLMPSLLVGVMILIFAWTGWSQRDREHVGMLVLSELESAVGDHRALAIRTGKLLLRSRLEPHERDALATERAQIAAELAGASETALVLLESTEMAERERYARAVTSLGDRIGGALALAAGLDLREGDLQLGEAVAAAAARTAVELNRELTTKISRKSQQDTHVLQDVMALLTALVVVAYLALSVLPARARFIAEAKRLAELRDEVWTLSTIARKTQSAVIVTDALGRVTWVNEAFTCISGFGIEDVRGRTPGSVLQCEQTDARTVSAIRGALRNREPIRCEILNRASEGRLYWLDLDIQPLHDQRGTFTGFLAVESDVTERKTLLLAVEERNRDLETMSEIARIGVWTWSHGRFHPNFSAEAQIVLAGLCDRKSPRLALLAALPPARRRELAGHLLACARGEVPAFAANFPIGEPGGVQRWLRITARLDAQKGELIGSVQDVSDLVSAHREAHVAKTRLELAAHSARLGPFEWNLDSGIFWTGEAWWLNLGFEEVPKIDNLDSIIVLAHPADRADLVCAIEACQGDPARTLSAAFRMMIDGGEHRWVEIVARNTCDGGERVGRISGIMRDIHEERAAAEQALFAASHDLLTGLPNRAELKRRTASALEEDAPGGSVAVMLLDLDRFKAVNDTFGHATGDEVLVEVGARLRACVRDRDLVARLGGDEFAVLVRSERELEKDCAAICERIIEAVCRPISIGERRIQIGTSVGIAISGVYGHAPDPLLRNADAALYKAKASGKGQFCFFDEKLAAKEADRRVLQADLRDALERNELQLFYQPEIDLATGRVRAAEALLRWMHPEHGLVAPDRFIPIAEETGLIVPIGNWAIETACREAASWPDDVMVAVNLSAAQVGKVDLVSIVQNALADAGIAPSRLEIEVTESLFLTADPALLRDLEHLDAMGVRLALDDFGTGYSSLSYLQRLPFKRIKIDRSFVAGITEDPRAMAITKAVIDLAAALGIETTAEGVETSAQRRLLAEHGCTHAQGFLFGKPRPRIELPAAGEGANVVAGPWAAQRDNASNL</sequence>
<protein>
    <recommendedName>
        <fullName evidence="8">PAS domain S-box-containing protein/diguanylate cyclase (GGDEF) domain-containing protein</fullName>
    </recommendedName>
</protein>
<dbReference type="PANTHER" id="PTHR44757">
    <property type="entry name" value="DIGUANYLATE CYCLASE DGCP"/>
    <property type="match status" value="1"/>
</dbReference>
<dbReference type="PROSITE" id="PS50112">
    <property type="entry name" value="PAS"/>
    <property type="match status" value="1"/>
</dbReference>
<evidence type="ECO:0000313" key="6">
    <source>
        <dbReference type="EMBL" id="GGK51063.1"/>
    </source>
</evidence>
<dbReference type="NCBIfam" id="TIGR00229">
    <property type="entry name" value="sensory_box"/>
    <property type="match status" value="1"/>
</dbReference>
<dbReference type="InterPro" id="IPR029787">
    <property type="entry name" value="Nucleotide_cyclase"/>
</dbReference>
<dbReference type="Gene3D" id="3.30.70.270">
    <property type="match status" value="1"/>
</dbReference>
<accession>A0A917QHJ2</accession>
<dbReference type="Pfam" id="PF13426">
    <property type="entry name" value="PAS_9"/>
    <property type="match status" value="1"/>
</dbReference>
<evidence type="ECO:0000256" key="1">
    <source>
        <dbReference type="SAM" id="Phobius"/>
    </source>
</evidence>
<dbReference type="InterPro" id="IPR001610">
    <property type="entry name" value="PAC"/>
</dbReference>
<dbReference type="Gene3D" id="3.20.20.450">
    <property type="entry name" value="EAL domain"/>
    <property type="match status" value="1"/>
</dbReference>
<dbReference type="SUPFAM" id="SSF55785">
    <property type="entry name" value="PYP-like sensor domain (PAS domain)"/>
    <property type="match status" value="2"/>
</dbReference>
<feature type="domain" description="PAS" evidence="2">
    <location>
        <begin position="224"/>
        <end position="266"/>
    </location>
</feature>
<dbReference type="AlphaFoldDB" id="A0A917QHJ2"/>
<dbReference type="SMART" id="SM00086">
    <property type="entry name" value="PAC"/>
    <property type="match status" value="2"/>
</dbReference>
<evidence type="ECO:0000259" key="2">
    <source>
        <dbReference type="PROSITE" id="PS50112"/>
    </source>
</evidence>
<keyword evidence="1" id="KW-0812">Transmembrane</keyword>
<feature type="transmembrane region" description="Helical" evidence="1">
    <location>
        <begin position="179"/>
        <end position="198"/>
    </location>
</feature>
<evidence type="ECO:0000259" key="4">
    <source>
        <dbReference type="PROSITE" id="PS50883"/>
    </source>
</evidence>
<dbReference type="Gene3D" id="3.30.450.20">
    <property type="entry name" value="PAS domain"/>
    <property type="match status" value="2"/>
</dbReference>
<proteinExistence type="predicted"/>
<dbReference type="InterPro" id="IPR000014">
    <property type="entry name" value="PAS"/>
</dbReference>
<dbReference type="SUPFAM" id="SSF55073">
    <property type="entry name" value="Nucleotide cyclase"/>
    <property type="match status" value="1"/>
</dbReference>
<dbReference type="PROSITE" id="PS50887">
    <property type="entry name" value="GGDEF"/>
    <property type="match status" value="1"/>
</dbReference>
<dbReference type="CDD" id="cd00130">
    <property type="entry name" value="PAS"/>
    <property type="match status" value="1"/>
</dbReference>
<comment type="caution">
    <text evidence="6">The sequence shown here is derived from an EMBL/GenBank/DDBJ whole genome shotgun (WGS) entry which is preliminary data.</text>
</comment>
<evidence type="ECO:0000259" key="3">
    <source>
        <dbReference type="PROSITE" id="PS50113"/>
    </source>
</evidence>
<reference evidence="6 7" key="1">
    <citation type="journal article" date="2014" name="Int. J. Syst. Evol. Microbiol.">
        <title>Complete genome sequence of Corynebacterium casei LMG S-19264T (=DSM 44701T), isolated from a smear-ripened cheese.</title>
        <authorList>
            <consortium name="US DOE Joint Genome Institute (JGI-PGF)"/>
            <person name="Walter F."/>
            <person name="Albersmeier A."/>
            <person name="Kalinowski J."/>
            <person name="Ruckert C."/>
        </authorList>
    </citation>
    <scope>NUCLEOTIDE SEQUENCE [LARGE SCALE GENOMIC DNA]</scope>
    <source>
        <strain evidence="6 7">CGMCC 1.9161</strain>
    </source>
</reference>